<evidence type="ECO:0000313" key="13">
    <source>
        <dbReference type="Proteomes" id="UP000712281"/>
    </source>
</evidence>
<dbReference type="SUPFAM" id="SSF52058">
    <property type="entry name" value="L domain-like"/>
    <property type="match status" value="3"/>
</dbReference>
<dbReference type="InterPro" id="IPR000719">
    <property type="entry name" value="Prot_kinase_dom"/>
</dbReference>
<dbReference type="InterPro" id="IPR013210">
    <property type="entry name" value="LRR_N_plant-typ"/>
</dbReference>
<dbReference type="Pfam" id="PF07714">
    <property type="entry name" value="PK_Tyr_Ser-Thr"/>
    <property type="match status" value="1"/>
</dbReference>
<keyword evidence="4" id="KW-0812">Transmembrane</keyword>
<comment type="subcellular location">
    <subcellularLocation>
        <location evidence="1">Membrane</location>
        <topology evidence="1">Single-pass type I membrane protein</topology>
    </subcellularLocation>
</comment>
<dbReference type="Pfam" id="PF08263">
    <property type="entry name" value="LRRNT_2"/>
    <property type="match status" value="1"/>
</dbReference>
<dbReference type="PANTHER" id="PTHR48003:SF3">
    <property type="entry name" value="LEUCINE-RICH REPEAT PROTEIN KINASE FAMILY PROTEIN"/>
    <property type="match status" value="1"/>
</dbReference>
<evidence type="ECO:0000256" key="3">
    <source>
        <dbReference type="ARBA" id="ARBA00022614"/>
    </source>
</evidence>
<comment type="similarity">
    <text evidence="2">Belongs to the RLP family.</text>
</comment>
<name>A0A8S9IEA6_BRACR</name>
<evidence type="ECO:0000256" key="10">
    <source>
        <dbReference type="SAM" id="SignalP"/>
    </source>
</evidence>
<feature type="signal peptide" evidence="10">
    <location>
        <begin position="1"/>
        <end position="17"/>
    </location>
</feature>
<dbReference type="Pfam" id="PF13855">
    <property type="entry name" value="LRR_8"/>
    <property type="match status" value="1"/>
</dbReference>
<dbReference type="SMART" id="SM00369">
    <property type="entry name" value="LRR_TYP"/>
    <property type="match status" value="6"/>
</dbReference>
<dbReference type="InterPro" id="IPR001245">
    <property type="entry name" value="Ser-Thr/Tyr_kinase_cat_dom"/>
</dbReference>
<dbReference type="InterPro" id="IPR003591">
    <property type="entry name" value="Leu-rich_rpt_typical-subtyp"/>
</dbReference>
<evidence type="ECO:0000256" key="2">
    <source>
        <dbReference type="ARBA" id="ARBA00009592"/>
    </source>
</evidence>
<dbReference type="PANTHER" id="PTHR48003">
    <property type="entry name" value="OS07G0626500 PROTEIN"/>
    <property type="match status" value="1"/>
</dbReference>
<dbReference type="FunFam" id="3.80.10.10:FF:000041">
    <property type="entry name" value="LRR receptor-like serine/threonine-protein kinase ERECTA"/>
    <property type="match status" value="1"/>
</dbReference>
<organism evidence="12 13">
    <name type="scientific">Brassica cretica</name>
    <name type="common">Mustard</name>
    <dbReference type="NCBI Taxonomy" id="69181"/>
    <lineage>
        <taxon>Eukaryota</taxon>
        <taxon>Viridiplantae</taxon>
        <taxon>Streptophyta</taxon>
        <taxon>Embryophyta</taxon>
        <taxon>Tracheophyta</taxon>
        <taxon>Spermatophyta</taxon>
        <taxon>Magnoliopsida</taxon>
        <taxon>eudicotyledons</taxon>
        <taxon>Gunneridae</taxon>
        <taxon>Pentapetalae</taxon>
        <taxon>rosids</taxon>
        <taxon>malvids</taxon>
        <taxon>Brassicales</taxon>
        <taxon>Brassicaceae</taxon>
        <taxon>Brassiceae</taxon>
        <taxon>Brassica</taxon>
    </lineage>
</organism>
<keyword evidence="7" id="KW-1133">Transmembrane helix</keyword>
<evidence type="ECO:0000256" key="6">
    <source>
        <dbReference type="ARBA" id="ARBA00022737"/>
    </source>
</evidence>
<comment type="caution">
    <text evidence="12">The sequence shown here is derived from an EMBL/GenBank/DDBJ whole genome shotgun (WGS) entry which is preliminary data.</text>
</comment>
<feature type="chain" id="PRO_5035739994" description="Protein kinase domain-containing protein" evidence="10">
    <location>
        <begin position="18"/>
        <end position="735"/>
    </location>
</feature>
<keyword evidence="3" id="KW-0433">Leucine-rich repeat</keyword>
<dbReference type="GO" id="GO:0005524">
    <property type="term" value="F:ATP binding"/>
    <property type="evidence" value="ECO:0007669"/>
    <property type="project" value="InterPro"/>
</dbReference>
<dbReference type="GO" id="GO:0004672">
    <property type="term" value="F:protein kinase activity"/>
    <property type="evidence" value="ECO:0007669"/>
    <property type="project" value="InterPro"/>
</dbReference>
<dbReference type="Gene3D" id="1.10.510.10">
    <property type="entry name" value="Transferase(Phosphotransferase) domain 1"/>
    <property type="match status" value="1"/>
</dbReference>
<feature type="domain" description="Protein kinase" evidence="11">
    <location>
        <begin position="409"/>
        <end position="728"/>
    </location>
</feature>
<reference evidence="12" key="1">
    <citation type="submission" date="2019-12" db="EMBL/GenBank/DDBJ databases">
        <title>Genome sequencing and annotation of Brassica cretica.</title>
        <authorList>
            <person name="Studholme D.J."/>
            <person name="Sarris P.F."/>
        </authorList>
    </citation>
    <scope>NUCLEOTIDE SEQUENCE</scope>
    <source>
        <strain evidence="12">PFS-001/15</strain>
        <tissue evidence="12">Leaf</tissue>
    </source>
</reference>
<dbReference type="Proteomes" id="UP000712281">
    <property type="component" value="Unassembled WGS sequence"/>
</dbReference>
<dbReference type="InterPro" id="IPR032675">
    <property type="entry name" value="LRR_dom_sf"/>
</dbReference>
<dbReference type="GO" id="GO:0016020">
    <property type="term" value="C:membrane"/>
    <property type="evidence" value="ECO:0007669"/>
    <property type="project" value="UniProtKB-SubCell"/>
</dbReference>
<dbReference type="InterPro" id="IPR053059">
    <property type="entry name" value="Inactive_SerThr-Kinase_ABA"/>
</dbReference>
<evidence type="ECO:0000256" key="1">
    <source>
        <dbReference type="ARBA" id="ARBA00004479"/>
    </source>
</evidence>
<evidence type="ECO:0000313" key="12">
    <source>
        <dbReference type="EMBL" id="KAF2567695.1"/>
    </source>
</evidence>
<keyword evidence="6" id="KW-0677">Repeat</keyword>
<evidence type="ECO:0000256" key="5">
    <source>
        <dbReference type="ARBA" id="ARBA00022729"/>
    </source>
</evidence>
<keyword evidence="9" id="KW-0325">Glycoprotein</keyword>
<keyword evidence="8" id="KW-0472">Membrane</keyword>
<dbReference type="Gene3D" id="3.80.10.10">
    <property type="entry name" value="Ribonuclease Inhibitor"/>
    <property type="match status" value="2"/>
</dbReference>
<protein>
    <recommendedName>
        <fullName evidence="11">Protein kinase domain-containing protein</fullName>
    </recommendedName>
</protein>
<evidence type="ECO:0000256" key="4">
    <source>
        <dbReference type="ARBA" id="ARBA00022692"/>
    </source>
</evidence>
<dbReference type="Pfam" id="PF00560">
    <property type="entry name" value="LRR_1"/>
    <property type="match status" value="4"/>
</dbReference>
<gene>
    <name evidence="12" type="ORF">F2Q68_00025156</name>
</gene>
<dbReference type="SUPFAM" id="SSF56112">
    <property type="entry name" value="Protein kinase-like (PK-like)"/>
    <property type="match status" value="1"/>
</dbReference>
<dbReference type="PROSITE" id="PS50011">
    <property type="entry name" value="PROTEIN_KINASE_DOM"/>
    <property type="match status" value="1"/>
</dbReference>
<dbReference type="InterPro" id="IPR011009">
    <property type="entry name" value="Kinase-like_dom_sf"/>
</dbReference>
<dbReference type="InterPro" id="IPR001611">
    <property type="entry name" value="Leu-rich_rpt"/>
</dbReference>
<keyword evidence="5 10" id="KW-0732">Signal</keyword>
<evidence type="ECO:0000259" key="11">
    <source>
        <dbReference type="PROSITE" id="PS50011"/>
    </source>
</evidence>
<dbReference type="EMBL" id="QGKW02001911">
    <property type="protein sequence ID" value="KAF2567695.1"/>
    <property type="molecule type" value="Genomic_DNA"/>
</dbReference>
<proteinExistence type="inferred from homology"/>
<dbReference type="SMART" id="SM00220">
    <property type="entry name" value="S_TKc"/>
    <property type="match status" value="1"/>
</dbReference>
<evidence type="ECO:0000256" key="7">
    <source>
        <dbReference type="ARBA" id="ARBA00022989"/>
    </source>
</evidence>
<accession>A0A8S9IEA6</accession>
<evidence type="ECO:0000256" key="8">
    <source>
        <dbReference type="ARBA" id="ARBA00023136"/>
    </source>
</evidence>
<dbReference type="AlphaFoldDB" id="A0A8S9IEA6"/>
<sequence>MLIIYWMILVLVTSVSGSSSDFEALLELKKGIHTDPSGKLLTSWDANALSSDKCPQSWYGVSCSSSGDVTSIDLNGLGLLGDFSFPAIVGLRKLQNLSISDNHFSGILSKIASLKSLKHLDVSNNMFRGSLPSGIDDLDKLKHLDLRGNSFSGEAMSLFSQLHTVEYVDVSRNSLSGSLDLGLAKSSFVSSVRYLNVSGNSLVGELFAGGGDGIIPFFDSLEVFDASSNRFSGYLPFFSFVVSLKILRLQDNQFSASLPQGLLQESSTVLADLDLSLNQLEGPVGSITSSTLKKLNLSSNRLTGSLPLKVGHCAIIDLSHNNISGDLSRIQSWGDYVETIRLNSNSLTGTLLPSQTSQFLRLTSLEAADNSLQGVLPFILGTYPELKEIDLSHNQLSGSIPGNLLVPEKLTDLKLSNNNFSGSLPLQDASSAGNLSLTNIDLSHNSLSGVLPEELTSFRNLVTLDLSYNSFEGNIPDGLPESLKVFIVSANNLSGNLPESLLRRFPDSAFRPGNELLIGTPKDITVGSKHNYLIFILFYFIAEAGLVNLPPLLLENRLKITLDIATCLSYLHNEEAIPHGNLKSTNVLLKPPELTALLTDYSLHRLITPEATSEQVVDAAALGYCPPEFASSSKPYPSLKSDVYAFGVILLELLTGKVSGDSDDPGVVEWVVLLAGQNRASECFDPSIVKTHASGSGVLIDVLQIALSCISQAPERPDMKSVCQELFRIVLKGTN</sequence>
<evidence type="ECO:0000256" key="9">
    <source>
        <dbReference type="ARBA" id="ARBA00023180"/>
    </source>
</evidence>